<comment type="similarity">
    <text evidence="1">Belongs to the LytR/CpsA/Psr (LCP) family.</text>
</comment>
<dbReference type="Gene3D" id="3.40.630.190">
    <property type="entry name" value="LCP protein"/>
    <property type="match status" value="1"/>
</dbReference>
<keyword evidence="6" id="KW-1185">Reference proteome</keyword>
<evidence type="ECO:0000313" key="5">
    <source>
        <dbReference type="EMBL" id="MVT24817.1"/>
    </source>
</evidence>
<dbReference type="InterPro" id="IPR004474">
    <property type="entry name" value="LytR_CpsA_psr"/>
</dbReference>
<gene>
    <name evidence="5" type="ORF">GNZ21_00315</name>
</gene>
<dbReference type="OrthoDB" id="3573673at2"/>
<accession>A0A7K1UEA1</accession>
<feature type="compositionally biased region" description="Polar residues" evidence="2">
    <location>
        <begin position="505"/>
        <end position="518"/>
    </location>
</feature>
<dbReference type="PANTHER" id="PTHR33392">
    <property type="entry name" value="POLYISOPRENYL-TEICHOIC ACID--PEPTIDOGLYCAN TEICHOIC ACID TRANSFERASE TAGU"/>
    <property type="match status" value="1"/>
</dbReference>
<feature type="domain" description="Cell envelope-related transcriptional attenuator" evidence="4">
    <location>
        <begin position="196"/>
        <end position="373"/>
    </location>
</feature>
<dbReference type="NCBIfam" id="TIGR00350">
    <property type="entry name" value="lytR_cpsA_psr"/>
    <property type="match status" value="1"/>
</dbReference>
<dbReference type="Proteomes" id="UP000460157">
    <property type="component" value="Unassembled WGS sequence"/>
</dbReference>
<proteinExistence type="inferred from homology"/>
<sequence length="553" mass="59782">MIAPTITYHEFRGSNDVLRNPRAASPRERTKRASILTALTLFLPGGAQITAGSRSLGRIALAVTVGCWFLLLLGITMYFTMRSVLLSALTQPFIMWTGSIILVALGIGWLVLWLDTFRLIRFSQLAPGFKPIIAVILVLLTALTSGGLAYAGHLLNDARNALAGIFGEGAAVQAEDGRYNFLLLGADAGEGREGLRPDSIHVISVNQATSETIIVSIPRNFQNAQFAEGSPMREIYPNGYNCGNECIINFLYTEVHNSYSHLYPEAQDPGAAAMMDAASGTLDLAIHGYVMVDMGGFSELIDAMGGITVESGGWVPYRGRHPETNQWGNRWFEPGTLELDGSDALSFARSRTHSNDYNRIQRQQCVQQAMIGQFTPQTLLTRFTEIMAAGENIVETDLPQAQLGSLLDLAVDAQDHTPQRLTLGAPDFGSAGDLFSTYPDFDQIHARVDELIANEGEDDDAPSAQEPQEQTEPESPEEAADSEGEPPGPTPEHTDPAVAEDEPGEQQTAEASELTQPDGSPLTELYLIEAQQRGEIGILEQAASTNGECSPGN</sequence>
<feature type="region of interest" description="Disordered" evidence="2">
    <location>
        <begin position="457"/>
        <end position="524"/>
    </location>
</feature>
<keyword evidence="3" id="KW-0472">Membrane</keyword>
<feature type="transmembrane region" description="Helical" evidence="3">
    <location>
        <begin position="93"/>
        <end position="112"/>
    </location>
</feature>
<feature type="transmembrane region" description="Helical" evidence="3">
    <location>
        <begin position="132"/>
        <end position="151"/>
    </location>
</feature>
<reference evidence="5 6" key="1">
    <citation type="submission" date="2019-12" db="EMBL/GenBank/DDBJ databases">
        <title>Nesterenkonia muleiensis sp. nov., a novel actinobacterium isolated from sap of Populus euphratica.</title>
        <authorList>
            <person name="Wang R."/>
        </authorList>
    </citation>
    <scope>NUCLEOTIDE SEQUENCE [LARGE SCALE GENOMIC DNA]</scope>
    <source>
        <strain evidence="5 6">F10</strain>
    </source>
</reference>
<name>A0A7K1UEA1_9MICC</name>
<keyword evidence="3" id="KW-1133">Transmembrane helix</keyword>
<dbReference type="EMBL" id="WRPM01000004">
    <property type="protein sequence ID" value="MVT24817.1"/>
    <property type="molecule type" value="Genomic_DNA"/>
</dbReference>
<evidence type="ECO:0000256" key="3">
    <source>
        <dbReference type="SAM" id="Phobius"/>
    </source>
</evidence>
<comment type="caution">
    <text evidence="5">The sequence shown here is derived from an EMBL/GenBank/DDBJ whole genome shotgun (WGS) entry which is preliminary data.</text>
</comment>
<evidence type="ECO:0000256" key="2">
    <source>
        <dbReference type="SAM" id="MobiDB-lite"/>
    </source>
</evidence>
<evidence type="ECO:0000313" key="6">
    <source>
        <dbReference type="Proteomes" id="UP000460157"/>
    </source>
</evidence>
<dbReference type="Pfam" id="PF03816">
    <property type="entry name" value="LytR_cpsA_psr"/>
    <property type="match status" value="1"/>
</dbReference>
<feature type="transmembrane region" description="Helical" evidence="3">
    <location>
        <begin position="59"/>
        <end position="81"/>
    </location>
</feature>
<organism evidence="5 6">
    <name type="scientific">Nesterenkonia alkaliphila</name>
    <dbReference type="NCBI Taxonomy" id="1463631"/>
    <lineage>
        <taxon>Bacteria</taxon>
        <taxon>Bacillati</taxon>
        <taxon>Actinomycetota</taxon>
        <taxon>Actinomycetes</taxon>
        <taxon>Micrococcales</taxon>
        <taxon>Micrococcaceae</taxon>
        <taxon>Nesterenkonia</taxon>
    </lineage>
</organism>
<protein>
    <submittedName>
        <fullName evidence="5">LytR family transcriptional regulator</fullName>
    </submittedName>
</protein>
<dbReference type="AlphaFoldDB" id="A0A7K1UEA1"/>
<feature type="compositionally biased region" description="Acidic residues" evidence="2">
    <location>
        <begin position="469"/>
        <end position="484"/>
    </location>
</feature>
<keyword evidence="3" id="KW-0812">Transmembrane</keyword>
<evidence type="ECO:0000259" key="4">
    <source>
        <dbReference type="Pfam" id="PF03816"/>
    </source>
</evidence>
<dbReference type="RefSeq" id="WP_157320259.1">
    <property type="nucleotide sequence ID" value="NZ_BMFX01000020.1"/>
</dbReference>
<evidence type="ECO:0000256" key="1">
    <source>
        <dbReference type="ARBA" id="ARBA00006068"/>
    </source>
</evidence>
<dbReference type="PANTHER" id="PTHR33392:SF6">
    <property type="entry name" value="POLYISOPRENYL-TEICHOIC ACID--PEPTIDOGLYCAN TEICHOIC ACID TRANSFERASE TAGU"/>
    <property type="match status" value="1"/>
</dbReference>
<dbReference type="InterPro" id="IPR050922">
    <property type="entry name" value="LytR/CpsA/Psr_CW_biosynth"/>
</dbReference>